<comment type="caution">
    <text evidence="2">The sequence shown here is derived from an EMBL/GenBank/DDBJ whole genome shotgun (WGS) entry which is preliminary data.</text>
</comment>
<keyword evidence="3" id="KW-1185">Reference proteome</keyword>
<reference evidence="2 3" key="1">
    <citation type="submission" date="2020-12" db="EMBL/GenBank/DDBJ databases">
        <authorList>
            <person name="Lu T."/>
            <person name="Wang Q."/>
            <person name="Han X."/>
        </authorList>
    </citation>
    <scope>NUCLEOTIDE SEQUENCE [LARGE SCALE GENOMIC DNA]</scope>
    <source>
        <strain evidence="2 3">WQ 585</strain>
    </source>
</reference>
<protein>
    <submittedName>
        <fullName evidence="2">Uncharacterized protein</fullName>
    </submittedName>
</protein>
<feature type="region of interest" description="Disordered" evidence="1">
    <location>
        <begin position="92"/>
        <end position="128"/>
    </location>
</feature>
<dbReference type="EMBL" id="JAENGP010000011">
    <property type="protein sequence ID" value="MBK1781593.1"/>
    <property type="molecule type" value="Genomic_DNA"/>
</dbReference>
<evidence type="ECO:0000313" key="3">
    <source>
        <dbReference type="Proteomes" id="UP000635316"/>
    </source>
</evidence>
<gene>
    <name evidence="2" type="ORF">JHL22_10215</name>
</gene>
<evidence type="ECO:0000256" key="1">
    <source>
        <dbReference type="SAM" id="MobiDB-lite"/>
    </source>
</evidence>
<dbReference type="RefSeq" id="WP_200236837.1">
    <property type="nucleotide sequence ID" value="NZ_JAENGP010000011.1"/>
</dbReference>
<sequence length="128" mass="14366">MISADDFLKERNQIQGKGKLLKFKNDILKLRKAGLTLSEICDFLEQNNVSSSIEAVRVFCKKHSASFESTITPPKNNKVELVKPATEKRSVKSVVPDTTTVKPESSKSKSDWTPPSWAPKDLNLDDYI</sequence>
<evidence type="ECO:0000313" key="2">
    <source>
        <dbReference type="EMBL" id="MBK1781593.1"/>
    </source>
</evidence>
<name>A0ABS1EEH7_9BURK</name>
<proteinExistence type="predicted"/>
<organism evidence="2 3">
    <name type="scientific">Advenella mandrilli</name>
    <dbReference type="NCBI Taxonomy" id="2800330"/>
    <lineage>
        <taxon>Bacteria</taxon>
        <taxon>Pseudomonadati</taxon>
        <taxon>Pseudomonadota</taxon>
        <taxon>Betaproteobacteria</taxon>
        <taxon>Burkholderiales</taxon>
        <taxon>Alcaligenaceae</taxon>
    </lineage>
</organism>
<dbReference type="Proteomes" id="UP000635316">
    <property type="component" value="Unassembled WGS sequence"/>
</dbReference>
<accession>A0ABS1EEH7</accession>